<evidence type="ECO:0000259" key="4">
    <source>
        <dbReference type="PROSITE" id="PS50003"/>
    </source>
</evidence>
<feature type="compositionally biased region" description="Polar residues" evidence="3">
    <location>
        <begin position="564"/>
        <end position="576"/>
    </location>
</feature>
<evidence type="ECO:0000256" key="1">
    <source>
        <dbReference type="ARBA" id="ARBA00022468"/>
    </source>
</evidence>
<dbReference type="Gene3D" id="2.30.29.30">
    <property type="entry name" value="Pleckstrin-homology domain (PH domain)/Phosphotyrosine-binding domain (PTB)"/>
    <property type="match status" value="1"/>
</dbReference>
<dbReference type="PANTHER" id="PTHR12552:SF1">
    <property type="entry name" value="RHO GTPASE-ACTIVATING PROTEIN GRAF"/>
    <property type="match status" value="1"/>
</dbReference>
<comment type="caution">
    <text evidence="6">The sequence shown here is derived from an EMBL/GenBank/DDBJ whole genome shotgun (WGS) entry which is preliminary data.</text>
</comment>
<dbReference type="FunFam" id="1.20.1270.60:FF:000074">
    <property type="entry name" value="Rho GTPase-activating protein 42"/>
    <property type="match status" value="1"/>
</dbReference>
<reference evidence="7" key="1">
    <citation type="journal article" date="2017" name="bioRxiv">
        <title>Comparative analysis of the genomes of Stylophora pistillata and Acropora digitifera provides evidence for extensive differences between species of corals.</title>
        <authorList>
            <person name="Voolstra C.R."/>
            <person name="Li Y."/>
            <person name="Liew Y.J."/>
            <person name="Baumgarten S."/>
            <person name="Zoccola D."/>
            <person name="Flot J.-F."/>
            <person name="Tambutte S."/>
            <person name="Allemand D."/>
            <person name="Aranda M."/>
        </authorList>
    </citation>
    <scope>NUCLEOTIDE SEQUENCE [LARGE SCALE GENOMIC DNA]</scope>
</reference>
<dbReference type="Gene3D" id="3.40.50.1240">
    <property type="entry name" value="Phosphoglycerate mutase-like"/>
    <property type="match status" value="1"/>
</dbReference>
<dbReference type="InterPro" id="IPR011993">
    <property type="entry name" value="PH-like_dom_sf"/>
</dbReference>
<feature type="domain" description="Rho-GAP" evidence="5">
    <location>
        <begin position="356"/>
        <end position="550"/>
    </location>
</feature>
<dbReference type="InterPro" id="IPR047225">
    <property type="entry name" value="PH_GRAF"/>
</dbReference>
<dbReference type="GO" id="GO:0007165">
    <property type="term" value="P:signal transduction"/>
    <property type="evidence" value="ECO:0007669"/>
    <property type="project" value="InterPro"/>
</dbReference>
<dbReference type="STRING" id="50429.A0A2B4SS15"/>
<gene>
    <name evidence="6" type="primary">arhgap26</name>
    <name evidence="6" type="ORF">AWC38_SpisGene1678</name>
</gene>
<organism evidence="6 7">
    <name type="scientific">Stylophora pistillata</name>
    <name type="common">Smooth cauliflower coral</name>
    <dbReference type="NCBI Taxonomy" id="50429"/>
    <lineage>
        <taxon>Eukaryota</taxon>
        <taxon>Metazoa</taxon>
        <taxon>Cnidaria</taxon>
        <taxon>Anthozoa</taxon>
        <taxon>Hexacorallia</taxon>
        <taxon>Scleractinia</taxon>
        <taxon>Astrocoeniina</taxon>
        <taxon>Pocilloporidae</taxon>
        <taxon>Stylophora</taxon>
    </lineage>
</organism>
<dbReference type="SUPFAM" id="SSF53254">
    <property type="entry name" value="Phosphoglycerate mutase-like"/>
    <property type="match status" value="1"/>
</dbReference>
<dbReference type="InterPro" id="IPR001849">
    <property type="entry name" value="PH_domain"/>
</dbReference>
<proteinExistence type="predicted"/>
<dbReference type="InterPro" id="IPR027267">
    <property type="entry name" value="AH/BAR_dom_sf"/>
</dbReference>
<sequence length="1021" mass="116158">MGLKPLEFEDCILDSPYFRENIHEHERELERTNEAIKGLIKECKTLLKAIENLSKAQRSFAQVLSDFRFECIGEVDTDEEIIIAESLKEFATIIDSVEDERERMLNHANSQLIVPLENFRKVQIGGAKEEKKKFDKQTEKYCLCVQNYLNLSSKKKEAILIEVCNMKIILQEINVEILEGLMASVTPKTRAGGHEVFNDHVIYMKDLQLKLQNTRERFDTAKEEAESLMSRVQQKADSGELHYHGAHTRQGYLTVQKKGGLGTTWHKHYCMYTKENKILTMIPYTQTQGRLNASTDTIIVTSCIRKMTESIDRRFTFEITAEERAQPILLQAQSEDDRKSWLEAMDGKEPLYEDFNNLPKLKDEETRDLELTFITKCISAVEKRGITDQGLYRIVGVGSKVQNLLLQCIEKKKAKTVDLADQECEWEVKTITSALKQYLRNMPEPLFTYSYHEQFLEAVKKDTFEKRVEALRCLVDNLPEENRKLIRMIMKHLTQVAAHSNRNLMAASNLGVVFGPTLMKSREESMAAIMNLKYQSVVIELLIKEFNTIFGPDPSPDSGEDSTDSSPNAVENNTGNPFLDEKENNSTAVYEKPKPLPKKRNSDEISAKSNEAKPATPSKPLPLPTKGYRAPPPPSKPAPYSRPKVKAIVVADSEDDPSSLSDSSSANSTPQSEGKGPLSPRDFWREKTANKPVPPPKKPEVIAEFKNRVEGFSRPFSMIDPMNDKEKEKFPGIRRVSSQGGSLNRGMQSWGTGPPPLPKEPPPKDEPKPTPATKTPKKVRTLYPCVAENSSELSFDAGTLILNAIMPTGKKTVHFVRHCQSTWNEAQNVFKIPREDLQSEAYLDCPLSPFGEEQVTTIQSKVKALNAEIAITSPFRRAIQTCLGSYGGQNVVVSHWCGERGESLCDIGNTRDSLEKMYPTLDFSELPPNVWWYVEENLRDQLTGQRNCYEWLLNNGTFLMGETDDYFQQRLERFHTFLQSRSETNIVVFSHSMFLRNFLNKYFERPLTQYLPNGSITTYTL</sequence>
<dbReference type="InterPro" id="IPR008936">
    <property type="entry name" value="Rho_GTPase_activation_prot"/>
</dbReference>
<dbReference type="CDD" id="cd01249">
    <property type="entry name" value="BAR-PH_GRAF_family"/>
    <property type="match status" value="1"/>
</dbReference>
<dbReference type="GO" id="GO:0005737">
    <property type="term" value="C:cytoplasm"/>
    <property type="evidence" value="ECO:0007669"/>
    <property type="project" value="InterPro"/>
</dbReference>
<dbReference type="Pfam" id="PF00620">
    <property type="entry name" value="RhoGAP"/>
    <property type="match status" value="1"/>
</dbReference>
<dbReference type="InterPro" id="IPR013078">
    <property type="entry name" value="His_Pase_superF_clade-1"/>
</dbReference>
<evidence type="ECO:0000313" key="7">
    <source>
        <dbReference type="Proteomes" id="UP000225706"/>
    </source>
</evidence>
<evidence type="ECO:0000259" key="5">
    <source>
        <dbReference type="PROSITE" id="PS50238"/>
    </source>
</evidence>
<dbReference type="InterPro" id="IPR047234">
    <property type="entry name" value="GRAF_fam"/>
</dbReference>
<feature type="compositionally biased region" description="Basic and acidic residues" evidence="3">
    <location>
        <begin position="722"/>
        <end position="731"/>
    </location>
</feature>
<feature type="domain" description="PH" evidence="4">
    <location>
        <begin position="246"/>
        <end position="350"/>
    </location>
</feature>
<dbReference type="InterPro" id="IPR004148">
    <property type="entry name" value="BAR_dom"/>
</dbReference>
<dbReference type="SMART" id="SM00855">
    <property type="entry name" value="PGAM"/>
    <property type="match status" value="1"/>
</dbReference>
<dbReference type="EMBL" id="LSMT01000012">
    <property type="protein sequence ID" value="PFX33454.1"/>
    <property type="molecule type" value="Genomic_DNA"/>
</dbReference>
<feature type="compositionally biased region" description="Low complexity" evidence="3">
    <location>
        <begin position="658"/>
        <end position="668"/>
    </location>
</feature>
<dbReference type="CDD" id="cd07067">
    <property type="entry name" value="HP_PGM_like"/>
    <property type="match status" value="1"/>
</dbReference>
<dbReference type="PROSITE" id="PS50003">
    <property type="entry name" value="PH_DOMAIN"/>
    <property type="match status" value="1"/>
</dbReference>
<name>A0A2B4SS15_STYPI</name>
<feature type="compositionally biased region" description="Polar residues" evidence="3">
    <location>
        <begin position="736"/>
        <end position="751"/>
    </location>
</feature>
<feature type="coiled-coil region" evidence="2">
    <location>
        <begin position="22"/>
        <end position="56"/>
    </location>
</feature>
<dbReference type="InterPro" id="IPR029033">
    <property type="entry name" value="His_PPase_superfam"/>
</dbReference>
<dbReference type="SUPFAM" id="SSF50729">
    <property type="entry name" value="PH domain-like"/>
    <property type="match status" value="1"/>
</dbReference>
<keyword evidence="1" id="KW-0343">GTPase activation</keyword>
<dbReference type="SUPFAM" id="SSF103657">
    <property type="entry name" value="BAR/IMD domain-like"/>
    <property type="match status" value="1"/>
</dbReference>
<accession>A0A2B4SS15</accession>
<feature type="region of interest" description="Disordered" evidence="3">
    <location>
        <begin position="552"/>
        <end position="702"/>
    </location>
</feature>
<dbReference type="GO" id="GO:0005096">
    <property type="term" value="F:GTPase activator activity"/>
    <property type="evidence" value="ECO:0007669"/>
    <property type="project" value="UniProtKB-KW"/>
</dbReference>
<dbReference type="PANTHER" id="PTHR12552">
    <property type="entry name" value="OLIGOPHRENIN 1"/>
    <property type="match status" value="1"/>
</dbReference>
<dbReference type="OrthoDB" id="496981at2759"/>
<dbReference type="Pfam" id="PF00169">
    <property type="entry name" value="PH"/>
    <property type="match status" value="1"/>
</dbReference>
<dbReference type="SMART" id="SM00233">
    <property type="entry name" value="PH"/>
    <property type="match status" value="1"/>
</dbReference>
<dbReference type="FunFam" id="1.10.555.10:FF:000006">
    <property type="entry name" value="Rho GTPase activating protein 26"/>
    <property type="match status" value="1"/>
</dbReference>
<dbReference type="PROSITE" id="PS50238">
    <property type="entry name" value="RHOGAP"/>
    <property type="match status" value="1"/>
</dbReference>
<dbReference type="InterPro" id="IPR036028">
    <property type="entry name" value="SH3-like_dom_sf"/>
</dbReference>
<keyword evidence="7" id="KW-1185">Reference proteome</keyword>
<protein>
    <submittedName>
        <fullName evidence="6">Rho GTPase-activating protein 26</fullName>
    </submittedName>
</protein>
<dbReference type="Pfam" id="PF16746">
    <property type="entry name" value="BAR_3"/>
    <property type="match status" value="1"/>
</dbReference>
<dbReference type="Proteomes" id="UP000225706">
    <property type="component" value="Unassembled WGS sequence"/>
</dbReference>
<dbReference type="AlphaFoldDB" id="A0A2B4SS15"/>
<evidence type="ECO:0000256" key="2">
    <source>
        <dbReference type="SAM" id="Coils"/>
    </source>
</evidence>
<dbReference type="Gene3D" id="1.10.555.10">
    <property type="entry name" value="Rho GTPase activation protein"/>
    <property type="match status" value="1"/>
</dbReference>
<evidence type="ECO:0000313" key="6">
    <source>
        <dbReference type="EMBL" id="PFX33454.1"/>
    </source>
</evidence>
<feature type="coiled-coil region" evidence="2">
    <location>
        <begin position="204"/>
        <end position="231"/>
    </location>
</feature>
<dbReference type="SUPFAM" id="SSF50044">
    <property type="entry name" value="SH3-domain"/>
    <property type="match status" value="1"/>
</dbReference>
<dbReference type="SMART" id="SM00324">
    <property type="entry name" value="RhoGAP"/>
    <property type="match status" value="1"/>
</dbReference>
<keyword evidence="2" id="KW-0175">Coiled coil</keyword>
<dbReference type="Gene3D" id="1.20.1270.60">
    <property type="entry name" value="Arfaptin homology (AH) domain/BAR domain"/>
    <property type="match status" value="1"/>
</dbReference>
<dbReference type="Pfam" id="PF00300">
    <property type="entry name" value="His_Phos_1"/>
    <property type="match status" value="1"/>
</dbReference>
<dbReference type="InterPro" id="IPR000198">
    <property type="entry name" value="RhoGAP_dom"/>
</dbReference>
<feature type="region of interest" description="Disordered" evidence="3">
    <location>
        <begin position="716"/>
        <end position="777"/>
    </location>
</feature>
<evidence type="ECO:0000256" key="3">
    <source>
        <dbReference type="SAM" id="MobiDB-lite"/>
    </source>
</evidence>
<dbReference type="SUPFAM" id="SSF48350">
    <property type="entry name" value="GTPase activation domain, GAP"/>
    <property type="match status" value="1"/>
</dbReference>